<evidence type="ECO:0000256" key="2">
    <source>
        <dbReference type="ARBA" id="ARBA00009046"/>
    </source>
</evidence>
<keyword evidence="6" id="KW-0347">Helicase</keyword>
<name>A0AAC8YEX4_9ACTN</name>
<evidence type="ECO:0000313" key="13">
    <source>
        <dbReference type="Proteomes" id="UP000075221"/>
    </source>
</evidence>
<keyword evidence="5" id="KW-0378">Hydrolase</keyword>
<keyword evidence="7" id="KW-0067">ATP-binding</keyword>
<dbReference type="SUPFAM" id="SSF52540">
    <property type="entry name" value="P-loop containing nucleoside triphosphate hydrolases"/>
    <property type="match status" value="1"/>
</dbReference>
<dbReference type="Pfam" id="PF00270">
    <property type="entry name" value="DEAD"/>
    <property type="match status" value="1"/>
</dbReference>
<dbReference type="Gene3D" id="3.40.50.300">
    <property type="entry name" value="P-loop containing nucleotide triphosphate hydrolases"/>
    <property type="match status" value="2"/>
</dbReference>
<dbReference type="InterPro" id="IPR027417">
    <property type="entry name" value="P-loop_NTPase"/>
</dbReference>
<evidence type="ECO:0000313" key="11">
    <source>
        <dbReference type="EMBL" id="AMS05407.1"/>
    </source>
</evidence>
<dbReference type="Pfam" id="PF22590">
    <property type="entry name" value="Cas3-like_C_2"/>
    <property type="match status" value="1"/>
</dbReference>
<dbReference type="Proteomes" id="UP000178666">
    <property type="component" value="Chromosome"/>
</dbReference>
<dbReference type="InterPro" id="IPR013444">
    <property type="entry name" value="Helicase_Cas3_CRISPR-ass_Anaes"/>
</dbReference>
<feature type="region of interest" description="Disordered" evidence="9">
    <location>
        <begin position="741"/>
        <end position="762"/>
    </location>
</feature>
<gene>
    <name evidence="12" type="ORF">A8L58_09445</name>
    <name evidence="11" type="ORF">AXH35_07990</name>
</gene>
<dbReference type="AlphaFoldDB" id="A0AAC8YEX4"/>
<evidence type="ECO:0000256" key="7">
    <source>
        <dbReference type="ARBA" id="ARBA00022840"/>
    </source>
</evidence>
<dbReference type="EMBL" id="CP014352">
    <property type="protein sequence ID" value="AMS05407.1"/>
    <property type="molecule type" value="Genomic_DNA"/>
</dbReference>
<evidence type="ECO:0000256" key="8">
    <source>
        <dbReference type="ARBA" id="ARBA00023118"/>
    </source>
</evidence>
<dbReference type="InterPro" id="IPR011545">
    <property type="entry name" value="DEAD/DEAH_box_helicase_dom"/>
</dbReference>
<evidence type="ECO:0000313" key="12">
    <source>
        <dbReference type="EMBL" id="AOZ46881.1"/>
    </source>
</evidence>
<protein>
    <submittedName>
        <fullName evidence="12">Type I-U CRISPR-associated helicase/endonuclease Cas3</fullName>
    </submittedName>
</protein>
<reference evidence="11 13" key="2">
    <citation type="submission" date="2016-02" db="EMBL/GenBank/DDBJ databases">
        <title>Complete Genome Sequence of Propionibacterium acidipropionici ATCC 55737.</title>
        <authorList>
            <person name="Luna Flores C.H."/>
            <person name="Nielsen L.K."/>
            <person name="Marcellin E."/>
        </authorList>
    </citation>
    <scope>NUCLEOTIDE SEQUENCE [LARGE SCALE GENOMIC DNA]</scope>
    <source>
        <strain evidence="11 13">ATCC 55737</strain>
    </source>
</reference>
<comment type="similarity">
    <text evidence="2">In the central section; belongs to the CRISPR-associated helicase Cas3 family.</text>
</comment>
<evidence type="ECO:0000256" key="9">
    <source>
        <dbReference type="SAM" id="MobiDB-lite"/>
    </source>
</evidence>
<dbReference type="InterPro" id="IPR038257">
    <property type="entry name" value="CRISPR-assoc_Cas3_HD_sf"/>
</dbReference>
<feature type="domain" description="HD Cas3-type" evidence="10">
    <location>
        <begin position="683"/>
        <end position="870"/>
    </location>
</feature>
<dbReference type="InterPro" id="IPR006483">
    <property type="entry name" value="CRISPR-assoc_Cas3_HD"/>
</dbReference>
<dbReference type="RefSeq" id="WP_062819509.1">
    <property type="nucleotide sequence ID" value="NZ_CP014352.1"/>
</dbReference>
<evidence type="ECO:0000256" key="5">
    <source>
        <dbReference type="ARBA" id="ARBA00022801"/>
    </source>
</evidence>
<dbReference type="Gene3D" id="1.10.3210.30">
    <property type="match status" value="1"/>
</dbReference>
<dbReference type="NCBIfam" id="TIGR02621">
    <property type="entry name" value="cas3_GSU0051"/>
    <property type="match status" value="1"/>
</dbReference>
<dbReference type="SMART" id="SM00487">
    <property type="entry name" value="DEXDc"/>
    <property type="match status" value="1"/>
</dbReference>
<evidence type="ECO:0000256" key="4">
    <source>
        <dbReference type="ARBA" id="ARBA00022741"/>
    </source>
</evidence>
<keyword evidence="4" id="KW-0547">Nucleotide-binding</keyword>
<dbReference type="GO" id="GO:0003676">
    <property type="term" value="F:nucleic acid binding"/>
    <property type="evidence" value="ECO:0007669"/>
    <property type="project" value="InterPro"/>
</dbReference>
<reference evidence="12 14" key="1">
    <citation type="journal article" date="2016" name="Plant Dis.">
        <title>Improved production of propionic acid using genome shuffling.</title>
        <authorList>
            <person name="Luna-Flores C.H."/>
            <person name="Palfreyman R.W."/>
            <person name="Kromer J.O."/>
            <person name="Nielsen L.K."/>
            <person name="Marcellin E."/>
        </authorList>
    </citation>
    <scope>NUCLEOTIDE SEQUENCE [LARGE SCALE GENOMIC DNA]</scope>
    <source>
        <strain evidence="12 14">F3E8</strain>
    </source>
</reference>
<proteinExistence type="inferred from homology"/>
<dbReference type="GO" id="GO:0051607">
    <property type="term" value="P:defense response to virus"/>
    <property type="evidence" value="ECO:0007669"/>
    <property type="project" value="UniProtKB-KW"/>
</dbReference>
<keyword evidence="3" id="KW-0479">Metal-binding</keyword>
<keyword evidence="8" id="KW-0051">Antiviral defense</keyword>
<evidence type="ECO:0000313" key="14">
    <source>
        <dbReference type="Proteomes" id="UP000178666"/>
    </source>
</evidence>
<organism evidence="11 13">
    <name type="scientific">Acidipropionibacterium acidipropionici</name>
    <dbReference type="NCBI Taxonomy" id="1748"/>
    <lineage>
        <taxon>Bacteria</taxon>
        <taxon>Bacillati</taxon>
        <taxon>Actinomycetota</taxon>
        <taxon>Actinomycetes</taxon>
        <taxon>Propionibacteriales</taxon>
        <taxon>Propionibacteriaceae</taxon>
        <taxon>Acidipropionibacterium</taxon>
    </lineage>
</organism>
<sequence>MTFTVSDFPRFFAAVNGGHRPFPWQMRLIDSIITEGRWPAAITAPTGSGKSAVVETHIFLTALNAVGAAPRLPRRLCVVVDRRALVDSQADRAARVLSWLETSSDALAAEMAGALRSLSLSPDSPPVVLANLRGGIATDRRWIDDPGACAVISATPDMWGSRLLMRGYGTSPAARPREAGLLGVDSVVVIDEAHLSRQLLGTARWVAGHAGEKASAIGVPALQVVESSATARVDEGGTAIGISAEDLADPGLAPRMTRPKPVRFLESPDWSGKKGSKKYVETLAEEANRLYDPQICGTVGCIVNRIDTALRLAEALGDDCPCWVGPMRPMDLTALKADYPGLFGLPDDGTHTTPRFLVATQTVEVGIDVDFVALVTELAPASSLAQRFGRVNRKGARDSGPITVVGPPERAVKDQLPYLQEDLRAGLTWLHDLDGPGGASPESIMACPPPPTLPERPIVKLPHVGDVMRWEATDDAMVADEELELWIRDSLQPDQLQAGLVVRSPLPDDDALAISLLTATPPSEDEVFPVALWKLRSVLTTLSERHGDHDRAFVLRDDEVNDIRLDDDPVDIRAGDVVFVDSGHALTRKGVVVTDASRPEALKTLWGTASTRVIVDGLPGAHWLEDLCGLEDDEAQRAFTDAAENGLITRGPDLIEGVRLSWIVVKGTEEIKDDDSIRQVWTPSEGLVTLEAHQDGVACRAGHLCDTIGITATLRDDLVAAGLHHDDGKADPRFQKYRLNAPDGSEPLAKSPARSAQDVSRRRWSSGLPRGWRHELRSVAVAWPAIEESDDPELVARLIGTSHGRGRVLPQPNASSLINEQRDDDALKNRIMDLFVEGEWCSLMGRTSWRLGAWTCCYLEAVLRAADCRVSKEGS</sequence>
<keyword evidence="14" id="KW-1185">Reference proteome</keyword>
<dbReference type="InterPro" id="IPR054712">
    <property type="entry name" value="Cas3-like_dom"/>
</dbReference>
<accession>A0AAC8YEX4</accession>
<evidence type="ECO:0000256" key="1">
    <source>
        <dbReference type="ARBA" id="ARBA00006847"/>
    </source>
</evidence>
<dbReference type="Proteomes" id="UP000075221">
    <property type="component" value="Chromosome"/>
</dbReference>
<evidence type="ECO:0000259" key="10">
    <source>
        <dbReference type="PROSITE" id="PS51643"/>
    </source>
</evidence>
<evidence type="ECO:0000256" key="3">
    <source>
        <dbReference type="ARBA" id="ARBA00022723"/>
    </source>
</evidence>
<dbReference type="InterPro" id="IPR014001">
    <property type="entry name" value="Helicase_ATP-bd"/>
</dbReference>
<evidence type="ECO:0000256" key="6">
    <source>
        <dbReference type="ARBA" id="ARBA00022806"/>
    </source>
</evidence>
<comment type="similarity">
    <text evidence="1">In the N-terminal section; belongs to the CRISPR-associated nuclease Cas3-HD family.</text>
</comment>
<dbReference type="PROSITE" id="PS51643">
    <property type="entry name" value="HD_CAS3"/>
    <property type="match status" value="1"/>
</dbReference>
<dbReference type="GO" id="GO:0005524">
    <property type="term" value="F:ATP binding"/>
    <property type="evidence" value="ECO:0007669"/>
    <property type="project" value="UniProtKB-KW"/>
</dbReference>
<dbReference type="GO" id="GO:0046872">
    <property type="term" value="F:metal ion binding"/>
    <property type="evidence" value="ECO:0007669"/>
    <property type="project" value="UniProtKB-KW"/>
</dbReference>
<dbReference type="GO" id="GO:0016787">
    <property type="term" value="F:hydrolase activity"/>
    <property type="evidence" value="ECO:0007669"/>
    <property type="project" value="UniProtKB-KW"/>
</dbReference>
<dbReference type="GO" id="GO:0004386">
    <property type="term" value="F:helicase activity"/>
    <property type="evidence" value="ECO:0007669"/>
    <property type="project" value="UniProtKB-KW"/>
</dbReference>
<dbReference type="EMBL" id="CP015970">
    <property type="protein sequence ID" value="AOZ46881.1"/>
    <property type="molecule type" value="Genomic_DNA"/>
</dbReference>